<keyword evidence="1" id="KW-0812">Transmembrane</keyword>
<keyword evidence="1" id="KW-1133">Transmembrane helix</keyword>
<accession>A0AAU2H8N0</accession>
<feature type="transmembrane region" description="Helical" evidence="1">
    <location>
        <begin position="16"/>
        <end position="41"/>
    </location>
</feature>
<reference evidence="2" key="1">
    <citation type="submission" date="2022-10" db="EMBL/GenBank/DDBJ databases">
        <title>The complete genomes of actinobacterial strains from the NBC collection.</title>
        <authorList>
            <person name="Joergensen T.S."/>
            <person name="Alvarez Arevalo M."/>
            <person name="Sterndorff E.B."/>
            <person name="Faurdal D."/>
            <person name="Vuksanovic O."/>
            <person name="Mourched A.-S."/>
            <person name="Charusanti P."/>
            <person name="Shaw S."/>
            <person name="Blin K."/>
            <person name="Weber T."/>
        </authorList>
    </citation>
    <scope>NUCLEOTIDE SEQUENCE</scope>
    <source>
        <strain evidence="2">NBC_00060</strain>
    </source>
</reference>
<dbReference type="Pfam" id="PF19857">
    <property type="entry name" value="DUF6332"/>
    <property type="match status" value="1"/>
</dbReference>
<organism evidence="2">
    <name type="scientific">Streptomyces sp. NBC_00060</name>
    <dbReference type="NCBI Taxonomy" id="2975636"/>
    <lineage>
        <taxon>Bacteria</taxon>
        <taxon>Bacillati</taxon>
        <taxon>Actinomycetota</taxon>
        <taxon>Actinomycetes</taxon>
        <taxon>Kitasatosporales</taxon>
        <taxon>Streptomycetaceae</taxon>
        <taxon>Streptomyces</taxon>
    </lineage>
</organism>
<sequence length="95" mass="10154">MGNRSQGERDALTVEIMYAVVTASLAALLAFGAVAGPVFLFELRHPARGLLLLAGSAAAVLAFVSRTVHVLWRFSYAGDDGRRQPSQPGRTRPDS</sequence>
<dbReference type="EMBL" id="CP108253">
    <property type="protein sequence ID" value="WTU43849.1"/>
    <property type="molecule type" value="Genomic_DNA"/>
</dbReference>
<proteinExistence type="predicted"/>
<dbReference type="AlphaFoldDB" id="A0AAU2H8N0"/>
<feature type="transmembrane region" description="Helical" evidence="1">
    <location>
        <begin position="50"/>
        <end position="72"/>
    </location>
</feature>
<protein>
    <submittedName>
        <fullName evidence="2">DUF6332 family protein</fullName>
    </submittedName>
</protein>
<evidence type="ECO:0000256" key="1">
    <source>
        <dbReference type="SAM" id="Phobius"/>
    </source>
</evidence>
<keyword evidence="1" id="KW-0472">Membrane</keyword>
<evidence type="ECO:0000313" key="2">
    <source>
        <dbReference type="EMBL" id="WTU43849.1"/>
    </source>
</evidence>
<dbReference type="InterPro" id="IPR046295">
    <property type="entry name" value="DUF6332"/>
</dbReference>
<name>A0AAU2H8N0_9ACTN</name>
<gene>
    <name evidence="2" type="ORF">OHV25_31865</name>
</gene>